<proteinExistence type="inferred from homology"/>
<keyword evidence="5" id="KW-0458">Lysosome</keyword>
<comment type="similarity">
    <text evidence="2">Belongs to the BORCS5 family.</text>
</comment>
<gene>
    <name evidence="8" type="ORF">TTEB3V08_LOCUS761</name>
</gene>
<accession>A0A7R9I9B4</accession>
<evidence type="ECO:0000256" key="4">
    <source>
        <dbReference type="ARBA" id="ARBA00023136"/>
    </source>
</evidence>
<evidence type="ECO:0000256" key="2">
    <source>
        <dbReference type="ARBA" id="ARBA00010235"/>
    </source>
</evidence>
<dbReference type="GO" id="GO:1903744">
    <property type="term" value="P:positive regulation of anterograde synaptic vesicle transport"/>
    <property type="evidence" value="ECO:0007669"/>
    <property type="project" value="TreeGrafter"/>
</dbReference>
<dbReference type="GO" id="GO:0099078">
    <property type="term" value="C:BORC complex"/>
    <property type="evidence" value="ECO:0007669"/>
    <property type="project" value="TreeGrafter"/>
</dbReference>
<evidence type="ECO:0000256" key="6">
    <source>
        <dbReference type="ARBA" id="ARBA00023288"/>
    </source>
</evidence>
<name>A0A7R9I9B4_9NEOP</name>
<dbReference type="PANTHER" id="PTHR31634">
    <property type="entry name" value="BLOC-1-RELATED COMPLEX SUBUNIT 5"/>
    <property type="match status" value="1"/>
</dbReference>
<dbReference type="EMBL" id="OE000134">
    <property type="protein sequence ID" value="CAD7452583.1"/>
    <property type="molecule type" value="Genomic_DNA"/>
</dbReference>
<dbReference type="InterPro" id="IPR018780">
    <property type="entry name" value="TBORCS5"/>
</dbReference>
<dbReference type="PANTHER" id="PTHR31634:SF2">
    <property type="entry name" value="BLOC-1-RELATED COMPLEX SUBUNIT 5"/>
    <property type="match status" value="1"/>
</dbReference>
<organism evidence="8">
    <name type="scientific">Timema tahoe</name>
    <dbReference type="NCBI Taxonomy" id="61484"/>
    <lineage>
        <taxon>Eukaryota</taxon>
        <taxon>Metazoa</taxon>
        <taxon>Ecdysozoa</taxon>
        <taxon>Arthropoda</taxon>
        <taxon>Hexapoda</taxon>
        <taxon>Insecta</taxon>
        <taxon>Pterygota</taxon>
        <taxon>Neoptera</taxon>
        <taxon>Polyneoptera</taxon>
        <taxon>Phasmatodea</taxon>
        <taxon>Timematodea</taxon>
        <taxon>Timematoidea</taxon>
        <taxon>Timematidae</taxon>
        <taxon>Timema</taxon>
    </lineage>
</organism>
<dbReference type="GO" id="GO:0032418">
    <property type="term" value="P:lysosome localization"/>
    <property type="evidence" value="ECO:0007669"/>
    <property type="project" value="InterPro"/>
</dbReference>
<dbReference type="Pfam" id="PF10158">
    <property type="entry name" value="LOH1CR12"/>
    <property type="match status" value="1"/>
</dbReference>
<evidence type="ECO:0000313" key="8">
    <source>
        <dbReference type="EMBL" id="CAD7452583.1"/>
    </source>
</evidence>
<protein>
    <recommendedName>
        <fullName evidence="3">BLOC-1-related complex subunit 5</fullName>
    </recommendedName>
</protein>
<dbReference type="AlphaFoldDB" id="A0A7R9I9B4"/>
<feature type="compositionally biased region" description="Basic and acidic residues" evidence="7">
    <location>
        <begin position="86"/>
        <end position="108"/>
    </location>
</feature>
<comment type="subcellular location">
    <subcellularLocation>
        <location evidence="1">Lysosome membrane</location>
        <topology evidence="1">Lipid-anchor</topology>
        <orientation evidence="1">Cytoplasmic side</orientation>
    </subcellularLocation>
</comment>
<dbReference type="GO" id="GO:0072384">
    <property type="term" value="P:organelle transport along microtubule"/>
    <property type="evidence" value="ECO:0007669"/>
    <property type="project" value="TreeGrafter"/>
</dbReference>
<feature type="region of interest" description="Disordered" evidence="7">
    <location>
        <begin position="86"/>
        <end position="118"/>
    </location>
</feature>
<dbReference type="CDD" id="cd22789">
    <property type="entry name" value="BORCS5-like"/>
    <property type="match status" value="1"/>
</dbReference>
<keyword evidence="6" id="KW-0449">Lipoprotein</keyword>
<dbReference type="GO" id="GO:0098574">
    <property type="term" value="C:cytoplasmic side of lysosomal membrane"/>
    <property type="evidence" value="ECO:0007669"/>
    <property type="project" value="TreeGrafter"/>
</dbReference>
<sequence>MKGRSGLDPSVELRLCLPICSLVQALKKSLFTQTFPGAGVEQRLCLPKLSLVRALNNVFQILFEIAMGAENSTQQAQGIGLTRASEQFHKSKSMKDRARVPEGFDNNERPGSISPGPSICSDLDLPYISYTVNRPIGDSPKLPHKYSSQLHRGKSLEVNSFGDVGSRKSSGLASKRQLSVAPKSSAHNIIVVKAAANLEVTDKDPDLVKLQCVPMFLPIMRGTLNLPAVRDPEVLERLDPSGFFSLCLRYQHHLALCGEMVGSEQIHLGNRVRDMDFDISRLMTVMTERQKKYAKYAEKLGKVHELSHQLNRCHMVLNQTLESMETLNNSLPLEERLEPFVWTTG</sequence>
<dbReference type="GO" id="GO:0030672">
    <property type="term" value="C:synaptic vesicle membrane"/>
    <property type="evidence" value="ECO:0007669"/>
    <property type="project" value="TreeGrafter"/>
</dbReference>
<reference evidence="8" key="1">
    <citation type="submission" date="2020-11" db="EMBL/GenBank/DDBJ databases">
        <authorList>
            <person name="Tran Van P."/>
        </authorList>
    </citation>
    <scope>NUCLEOTIDE SEQUENCE</scope>
</reference>
<evidence type="ECO:0000256" key="3">
    <source>
        <dbReference type="ARBA" id="ARBA00022300"/>
    </source>
</evidence>
<evidence type="ECO:0000256" key="1">
    <source>
        <dbReference type="ARBA" id="ARBA00004122"/>
    </source>
</evidence>
<keyword evidence="4" id="KW-0472">Membrane</keyword>
<evidence type="ECO:0000256" key="7">
    <source>
        <dbReference type="SAM" id="MobiDB-lite"/>
    </source>
</evidence>
<evidence type="ECO:0000256" key="5">
    <source>
        <dbReference type="ARBA" id="ARBA00023228"/>
    </source>
</evidence>